<sequence>MSEDRSNFGYGARARHGSMAAYDWGSTVESMDLR</sequence>
<gene>
    <name evidence="1" type="ORF">EYZ11_011564</name>
</gene>
<dbReference type="EMBL" id="SOSA01000729">
    <property type="protein sequence ID" value="THC88997.1"/>
    <property type="molecule type" value="Genomic_DNA"/>
</dbReference>
<evidence type="ECO:0000313" key="1">
    <source>
        <dbReference type="EMBL" id="THC88997.1"/>
    </source>
</evidence>
<name>A0A4S3J4M5_9EURO</name>
<dbReference type="VEuPathDB" id="FungiDB:EYZ11_011564"/>
<organism evidence="1 2">
    <name type="scientific">Aspergillus tanneri</name>
    <dbReference type="NCBI Taxonomy" id="1220188"/>
    <lineage>
        <taxon>Eukaryota</taxon>
        <taxon>Fungi</taxon>
        <taxon>Dikarya</taxon>
        <taxon>Ascomycota</taxon>
        <taxon>Pezizomycotina</taxon>
        <taxon>Eurotiomycetes</taxon>
        <taxon>Eurotiomycetidae</taxon>
        <taxon>Eurotiales</taxon>
        <taxon>Aspergillaceae</taxon>
        <taxon>Aspergillus</taxon>
        <taxon>Aspergillus subgen. Circumdati</taxon>
    </lineage>
</organism>
<protein>
    <submittedName>
        <fullName evidence="1">Uncharacterized protein</fullName>
    </submittedName>
</protein>
<comment type="caution">
    <text evidence="1">The sequence shown here is derived from an EMBL/GenBank/DDBJ whole genome shotgun (WGS) entry which is preliminary data.</text>
</comment>
<evidence type="ECO:0000313" key="2">
    <source>
        <dbReference type="Proteomes" id="UP000308092"/>
    </source>
</evidence>
<reference evidence="1 2" key="1">
    <citation type="submission" date="2019-03" db="EMBL/GenBank/DDBJ databases">
        <title>The genome sequence of a newly discovered highly antifungal drug resistant Aspergillus species, Aspergillus tanneri NIH 1004.</title>
        <authorList>
            <person name="Mounaud S."/>
            <person name="Singh I."/>
            <person name="Joardar V."/>
            <person name="Pakala S."/>
            <person name="Pakala S."/>
            <person name="Venepally P."/>
            <person name="Hoover J."/>
            <person name="Nierman W."/>
            <person name="Chung J."/>
            <person name="Losada L."/>
        </authorList>
    </citation>
    <scope>NUCLEOTIDE SEQUENCE [LARGE SCALE GENOMIC DNA]</scope>
    <source>
        <strain evidence="1 2">NIH1004</strain>
    </source>
</reference>
<proteinExistence type="predicted"/>
<dbReference type="Proteomes" id="UP000308092">
    <property type="component" value="Unassembled WGS sequence"/>
</dbReference>
<accession>A0A4S3J4M5</accession>
<dbReference type="AlphaFoldDB" id="A0A4S3J4M5"/>
<keyword evidence="2" id="KW-1185">Reference proteome</keyword>